<dbReference type="EMBL" id="PZQS01000003">
    <property type="protein sequence ID" value="PVD34308.1"/>
    <property type="molecule type" value="Genomic_DNA"/>
</dbReference>
<reference evidence="7 8" key="1">
    <citation type="submission" date="2018-04" db="EMBL/GenBank/DDBJ databases">
        <title>The genome of golden apple snail Pomacea canaliculata provides insight into stress tolerance and invasive adaptation.</title>
        <authorList>
            <person name="Liu C."/>
            <person name="Liu B."/>
            <person name="Ren Y."/>
            <person name="Zhang Y."/>
            <person name="Wang H."/>
            <person name="Li S."/>
            <person name="Jiang F."/>
            <person name="Yin L."/>
            <person name="Zhang G."/>
            <person name="Qian W."/>
            <person name="Fan W."/>
        </authorList>
    </citation>
    <scope>NUCLEOTIDE SEQUENCE [LARGE SCALE GENOMIC DNA]</scope>
    <source>
        <strain evidence="7">SZHN2017</strain>
        <tissue evidence="7">Muscle</tissue>
    </source>
</reference>
<feature type="repeat" description="WD" evidence="4">
    <location>
        <begin position="900"/>
        <end position="932"/>
    </location>
</feature>
<evidence type="ECO:0000313" key="8">
    <source>
        <dbReference type="Proteomes" id="UP000245119"/>
    </source>
</evidence>
<dbReference type="PANTHER" id="PTHR44324:SF4">
    <property type="entry name" value="WD40 REPEAT DOMAIN 95"/>
    <property type="match status" value="1"/>
</dbReference>
<dbReference type="PANTHER" id="PTHR44324">
    <property type="entry name" value="WD40 REPEAT DOMAIN 95"/>
    <property type="match status" value="1"/>
</dbReference>
<keyword evidence="2" id="KW-0677">Repeat</keyword>
<feature type="compositionally biased region" description="Basic and acidic residues" evidence="5">
    <location>
        <begin position="16"/>
        <end position="34"/>
    </location>
</feature>
<dbReference type="PROSITE" id="PS50222">
    <property type="entry name" value="EF_HAND_2"/>
    <property type="match status" value="2"/>
</dbReference>
<dbReference type="SUPFAM" id="SSF50978">
    <property type="entry name" value="WD40 repeat-like"/>
    <property type="match status" value="3"/>
</dbReference>
<gene>
    <name evidence="7" type="ORF">C0Q70_05579</name>
</gene>
<dbReference type="InterPro" id="IPR019775">
    <property type="entry name" value="WD40_repeat_CS"/>
</dbReference>
<dbReference type="InterPro" id="IPR002048">
    <property type="entry name" value="EF_hand_dom"/>
</dbReference>
<proteinExistence type="predicted"/>
<evidence type="ECO:0000313" key="7">
    <source>
        <dbReference type="EMBL" id="PVD34308.1"/>
    </source>
</evidence>
<feature type="domain" description="EF-hand" evidence="6">
    <location>
        <begin position="317"/>
        <end position="352"/>
    </location>
</feature>
<dbReference type="SMART" id="SM00320">
    <property type="entry name" value="WD40"/>
    <property type="match status" value="10"/>
</dbReference>
<feature type="domain" description="EF-hand" evidence="6">
    <location>
        <begin position="279"/>
        <end position="314"/>
    </location>
</feature>
<dbReference type="Proteomes" id="UP000245119">
    <property type="component" value="Linkage Group LG3"/>
</dbReference>
<protein>
    <recommendedName>
        <fullName evidence="6">EF-hand domain-containing protein</fullName>
    </recommendedName>
</protein>
<dbReference type="AlphaFoldDB" id="A0A2T7PLK9"/>
<dbReference type="InterPro" id="IPR011992">
    <property type="entry name" value="EF-hand-dom_pair"/>
</dbReference>
<comment type="caution">
    <text evidence="7">The sequence shown here is derived from an EMBL/GenBank/DDBJ whole genome shotgun (WGS) entry which is preliminary data.</text>
</comment>
<dbReference type="PROSITE" id="PS50294">
    <property type="entry name" value="WD_REPEATS_REGION"/>
    <property type="match status" value="2"/>
</dbReference>
<feature type="compositionally biased region" description="Basic residues" evidence="5">
    <location>
        <begin position="1"/>
        <end position="15"/>
    </location>
</feature>
<dbReference type="InterPro" id="IPR018247">
    <property type="entry name" value="EF_Hand_1_Ca_BS"/>
</dbReference>
<feature type="repeat" description="WD" evidence="4">
    <location>
        <begin position="657"/>
        <end position="698"/>
    </location>
</feature>
<evidence type="ECO:0000256" key="3">
    <source>
        <dbReference type="ARBA" id="ARBA00022837"/>
    </source>
</evidence>
<evidence type="ECO:0000256" key="4">
    <source>
        <dbReference type="PROSITE-ProRule" id="PRU00221"/>
    </source>
</evidence>
<dbReference type="InterPro" id="IPR015943">
    <property type="entry name" value="WD40/YVTN_repeat-like_dom_sf"/>
</dbReference>
<feature type="repeat" description="WD" evidence="4">
    <location>
        <begin position="621"/>
        <end position="646"/>
    </location>
</feature>
<evidence type="ECO:0000256" key="1">
    <source>
        <dbReference type="ARBA" id="ARBA00022574"/>
    </source>
</evidence>
<dbReference type="Gene3D" id="2.130.10.10">
    <property type="entry name" value="YVTN repeat-like/Quinoprotein amine dehydrogenase"/>
    <property type="match status" value="4"/>
</dbReference>
<dbReference type="OrthoDB" id="75172at2759"/>
<dbReference type="Pfam" id="PF13499">
    <property type="entry name" value="EF-hand_7"/>
    <property type="match status" value="1"/>
</dbReference>
<dbReference type="SUPFAM" id="SSF47473">
    <property type="entry name" value="EF-hand"/>
    <property type="match status" value="1"/>
</dbReference>
<dbReference type="Gene3D" id="1.10.238.10">
    <property type="entry name" value="EF-hand"/>
    <property type="match status" value="1"/>
</dbReference>
<dbReference type="InterPro" id="IPR036322">
    <property type="entry name" value="WD40_repeat_dom_sf"/>
</dbReference>
<evidence type="ECO:0000256" key="2">
    <source>
        <dbReference type="ARBA" id="ARBA00022737"/>
    </source>
</evidence>
<keyword evidence="3" id="KW-0106">Calcium</keyword>
<keyword evidence="8" id="KW-1185">Reference proteome</keyword>
<feature type="repeat" description="WD" evidence="4">
    <location>
        <begin position="745"/>
        <end position="786"/>
    </location>
</feature>
<evidence type="ECO:0000256" key="5">
    <source>
        <dbReference type="SAM" id="MobiDB-lite"/>
    </source>
</evidence>
<feature type="repeat" description="WD" evidence="4">
    <location>
        <begin position="789"/>
        <end position="830"/>
    </location>
</feature>
<evidence type="ECO:0000259" key="6">
    <source>
        <dbReference type="PROSITE" id="PS50222"/>
    </source>
</evidence>
<dbReference type="InterPro" id="IPR001680">
    <property type="entry name" value="WD40_rpt"/>
</dbReference>
<dbReference type="Pfam" id="PF00400">
    <property type="entry name" value="WD40"/>
    <property type="match status" value="6"/>
</dbReference>
<sequence length="1230" mass="138751">MEKHFWQPRKKTALKKLKESPSAKMHHTDSDFHKNHVGNKGLSERQIGPDIFKEDIVKSVTHYVSSNTVALDSDVNTMDDGVSKTMQEHGQVFALSQNPLARKEKGKAVLKVNMHLRKRTVSADIEDRLDRLATFFKTKSFSDKKNKPDANAKVIKIKDSFAKEFQSAMFAHRSDIEGNTFLTGDGMSITPDTELESDFKALILENVDDTLVVNSAHSIVCDRLFPADSDAFSACISNSISAQEAITSTSKNIIGVPTQVLHHGKFSDTTEIEEKINIDTLETLKQAFAAADRNHSGELELDEFKKLLKAQLHLPPNRENQIDALFMKIDWSSEGSITWDEFCTYMQLEYAEKEDSYLRAKEVVFQTPARIENIPHRDPILRITGTSDGTFIACSHEGYVTFWSSSAELKRTRCVVNTESTSRTKPKWITDFVIMSHFNKIIVGTGDREIQFFELSSFEPYCQISGLDTVPLKLDYSSTGYDECLILYGDTQGCVNILIIKSAGECLRQMVKHEGFIASIGLDAVANGPNVQFIRWQVHDDWVQQIKYYHEIGQVISCSNNPNKALVIGCTVGSTHVEQQLKELRDLGCAEKARSKTYYAYNNTKTRLEADQAVFKVYKGVKCFDFSKDKNIIITGGMDRIIRLWNPYVSHKPTAMLRGHNAPIFFLHIADQDDRIYSLSTDRCLKVWDIQDQTCLLTVRPKSHRIRGDLQAVHYSPVSRAIAVATDQMAVLCLRHKSSTHLDIVMSHKDPVTCCKYNSSFKQVVTCCSGSVVKLWDLETGAPIFEYGDAHDGSAITCMTFDNTLRRLITGGRDGVLKIWNYNNGHCLRTLKKKTENTDFNEQDSSQNEICDLTYVEMNKNRYVISVGWDRRINIYYDSVADSNIHHVQHPVPYWADDERDGHKEDVLAIAHCLPNLLATASYDGEIIVWNIVSGHIFCHLRPPSPPGYEDQSLDGDLGISRLLFLKTRAYKKDAGSLVASGPRGHIHIWSVFQGGQLLAQFPGSKVPGASVSAMVTNKVNTVLYTADSLGFVYVWDISTYCLEKSADGPPEVIATWRGHVEHITCLELVEQHKVLLSSSVDCTVRIWTFDGHYIGTFGQPVPWDVYNPATYQHPMVPYDVLVDPMSLPVHPVIAQRESTHEVIHLDSKKDGEDKRIPSPPPQYGSKQQFFISDEQISAMLKERPFDKATGKRLRHEKNKKVKWSGQALVNTRCFTVMTCKKLLNPPHHS</sequence>
<feature type="region of interest" description="Disordered" evidence="5">
    <location>
        <begin position="1"/>
        <end position="44"/>
    </location>
</feature>
<dbReference type="PROSITE" id="PS00678">
    <property type="entry name" value="WD_REPEATS_1"/>
    <property type="match status" value="2"/>
</dbReference>
<dbReference type="SMART" id="SM00054">
    <property type="entry name" value="EFh"/>
    <property type="match status" value="2"/>
</dbReference>
<accession>A0A2T7PLK9</accession>
<keyword evidence="1 4" id="KW-0853">WD repeat</keyword>
<name>A0A2T7PLK9_POMCA</name>
<dbReference type="PROSITE" id="PS00018">
    <property type="entry name" value="EF_HAND_1"/>
    <property type="match status" value="1"/>
</dbReference>
<dbReference type="GO" id="GO:0005509">
    <property type="term" value="F:calcium ion binding"/>
    <property type="evidence" value="ECO:0007669"/>
    <property type="project" value="InterPro"/>
</dbReference>
<organism evidence="7 8">
    <name type="scientific">Pomacea canaliculata</name>
    <name type="common">Golden apple snail</name>
    <dbReference type="NCBI Taxonomy" id="400727"/>
    <lineage>
        <taxon>Eukaryota</taxon>
        <taxon>Metazoa</taxon>
        <taxon>Spiralia</taxon>
        <taxon>Lophotrochozoa</taxon>
        <taxon>Mollusca</taxon>
        <taxon>Gastropoda</taxon>
        <taxon>Caenogastropoda</taxon>
        <taxon>Architaenioglossa</taxon>
        <taxon>Ampullarioidea</taxon>
        <taxon>Ampullariidae</taxon>
        <taxon>Pomacea</taxon>
    </lineage>
</organism>
<dbReference type="InterPro" id="IPR051242">
    <property type="entry name" value="WD-EF-hand_domain"/>
</dbReference>
<dbReference type="PROSITE" id="PS50082">
    <property type="entry name" value="WD_REPEATS_2"/>
    <property type="match status" value="6"/>
</dbReference>
<feature type="repeat" description="WD" evidence="4">
    <location>
        <begin position="1057"/>
        <end position="1088"/>
    </location>
</feature>